<keyword evidence="3" id="KW-0288">FMN</keyword>
<evidence type="ECO:0000256" key="6">
    <source>
        <dbReference type="ARBA" id="ARBA00023033"/>
    </source>
</evidence>
<comment type="subcellular location">
    <subcellularLocation>
        <location evidence="1">Cytoplasm</location>
    </subcellularLocation>
</comment>
<comment type="catalytic activity">
    <reaction evidence="11">
        <text>dibenzothiophene + FMNH2 + O2 = dibenzothiophene 5-oxide + FMN + H2O + H(+)</text>
        <dbReference type="Rhea" id="RHEA:49076"/>
        <dbReference type="ChEBI" id="CHEBI:15377"/>
        <dbReference type="ChEBI" id="CHEBI:15378"/>
        <dbReference type="ChEBI" id="CHEBI:15379"/>
        <dbReference type="ChEBI" id="CHEBI:23681"/>
        <dbReference type="ChEBI" id="CHEBI:23683"/>
        <dbReference type="ChEBI" id="CHEBI:57618"/>
        <dbReference type="ChEBI" id="CHEBI:58210"/>
    </reaction>
</comment>
<comment type="catalytic activity">
    <reaction evidence="13">
        <text>dibenzothiophene + 2 FMNH2 + 2 O2 = dibenzothiophene 5,5-dioxide + 2 FMN + 2 H2O + 2 H(+)</text>
        <dbReference type="Rhea" id="RHEA:49072"/>
        <dbReference type="ChEBI" id="CHEBI:15377"/>
        <dbReference type="ChEBI" id="CHEBI:15378"/>
        <dbReference type="ChEBI" id="CHEBI:15379"/>
        <dbReference type="ChEBI" id="CHEBI:23681"/>
        <dbReference type="ChEBI" id="CHEBI:57618"/>
        <dbReference type="ChEBI" id="CHEBI:58210"/>
        <dbReference type="ChEBI" id="CHEBI:90356"/>
        <dbReference type="EC" id="1.14.14.21"/>
    </reaction>
</comment>
<evidence type="ECO:0000256" key="5">
    <source>
        <dbReference type="ARBA" id="ARBA00023002"/>
    </source>
</evidence>
<keyword evidence="19" id="KW-1185">Reference proteome</keyword>
<comment type="catalytic activity">
    <reaction evidence="12">
        <text>dibenzothiophene 5-oxide + FMNH2 + O2 = dibenzothiophene 5,5-dioxide + FMN + H2O + H(+)</text>
        <dbReference type="Rhea" id="RHEA:49080"/>
        <dbReference type="ChEBI" id="CHEBI:15377"/>
        <dbReference type="ChEBI" id="CHEBI:15378"/>
        <dbReference type="ChEBI" id="CHEBI:15379"/>
        <dbReference type="ChEBI" id="CHEBI:23683"/>
        <dbReference type="ChEBI" id="CHEBI:57618"/>
        <dbReference type="ChEBI" id="CHEBI:58210"/>
        <dbReference type="ChEBI" id="CHEBI:90356"/>
    </reaction>
</comment>
<dbReference type="InterPro" id="IPR013786">
    <property type="entry name" value="AcylCoA_DH/ox_N"/>
</dbReference>
<evidence type="ECO:0000256" key="7">
    <source>
        <dbReference type="ARBA" id="ARBA00034307"/>
    </source>
</evidence>
<evidence type="ECO:0000313" key="18">
    <source>
        <dbReference type="EMBL" id="NJP69132.1"/>
    </source>
</evidence>
<comment type="caution">
    <text evidence="18">The sequence shown here is derived from an EMBL/GenBank/DDBJ whole genome shotgun (WGS) entry which is preliminary data.</text>
</comment>
<dbReference type="InterPro" id="IPR009100">
    <property type="entry name" value="AcylCoA_DH/oxidase_NM_dom_sf"/>
</dbReference>
<keyword evidence="6" id="KW-0503">Monooxygenase</keyword>
<evidence type="ECO:0000256" key="2">
    <source>
        <dbReference type="ARBA" id="ARBA00022630"/>
    </source>
</evidence>
<comment type="similarity">
    <text evidence="8">Belongs to the DszC flavin monooxygenase family.</text>
</comment>
<dbReference type="InterPro" id="IPR013107">
    <property type="entry name" value="Acyl-CoA_DH_C"/>
</dbReference>
<dbReference type="Proteomes" id="UP000746503">
    <property type="component" value="Unassembled WGS sequence"/>
</dbReference>
<dbReference type="CDD" id="cd00567">
    <property type="entry name" value="ACAD"/>
    <property type="match status" value="1"/>
</dbReference>
<evidence type="ECO:0000256" key="11">
    <source>
        <dbReference type="ARBA" id="ARBA00047859"/>
    </source>
</evidence>
<evidence type="ECO:0000313" key="19">
    <source>
        <dbReference type="Proteomes" id="UP000746503"/>
    </source>
</evidence>
<comment type="pathway">
    <text evidence="7">Sulfur metabolism; dibenzothiophene degradation.</text>
</comment>
<feature type="domain" description="Acyl-CoA oxidase/dehydrogenase middle" evidence="15">
    <location>
        <begin position="165"/>
        <end position="272"/>
    </location>
</feature>
<dbReference type="PIRSF" id="PIRSF016578">
    <property type="entry name" value="HsaA"/>
    <property type="match status" value="1"/>
</dbReference>
<name>A0ABX1AY22_9ACTN</name>
<evidence type="ECO:0000259" key="16">
    <source>
        <dbReference type="Pfam" id="PF02771"/>
    </source>
</evidence>
<keyword evidence="5" id="KW-0560">Oxidoreductase</keyword>
<dbReference type="Pfam" id="PF02770">
    <property type="entry name" value="Acyl-CoA_dh_M"/>
    <property type="match status" value="1"/>
</dbReference>
<dbReference type="Pfam" id="PF08028">
    <property type="entry name" value="Acyl-CoA_dh_2"/>
    <property type="match status" value="1"/>
</dbReference>
<evidence type="ECO:0000256" key="14">
    <source>
        <dbReference type="SAM" id="MobiDB-lite"/>
    </source>
</evidence>
<organism evidence="18 19">
    <name type="scientific">Streptomyces spiramenti</name>
    <dbReference type="NCBI Taxonomy" id="2720606"/>
    <lineage>
        <taxon>Bacteria</taxon>
        <taxon>Bacillati</taxon>
        <taxon>Actinomycetota</taxon>
        <taxon>Actinomycetes</taxon>
        <taxon>Kitasatosporales</taxon>
        <taxon>Streptomycetaceae</taxon>
        <taxon>Streptomyces</taxon>
    </lineage>
</organism>
<feature type="region of interest" description="Disordered" evidence="14">
    <location>
        <begin position="1"/>
        <end position="43"/>
    </location>
</feature>
<evidence type="ECO:0000256" key="9">
    <source>
        <dbReference type="ARBA" id="ARBA00034328"/>
    </source>
</evidence>
<feature type="domain" description="Acyl-CoA dehydrogenase C-terminal" evidence="17">
    <location>
        <begin position="303"/>
        <end position="415"/>
    </location>
</feature>
<protein>
    <recommendedName>
        <fullName evidence="10">Dibenzothiophene monooxygenase</fullName>
        <ecNumber evidence="9">1.14.14.21</ecNumber>
    </recommendedName>
</protein>
<evidence type="ECO:0000259" key="17">
    <source>
        <dbReference type="Pfam" id="PF08028"/>
    </source>
</evidence>
<proteinExistence type="inferred from homology"/>
<evidence type="ECO:0000256" key="10">
    <source>
        <dbReference type="ARBA" id="ARBA00034345"/>
    </source>
</evidence>
<feature type="domain" description="Acyl-CoA dehydrogenase/oxidase N-terminal" evidence="16">
    <location>
        <begin position="47"/>
        <end position="127"/>
    </location>
</feature>
<keyword evidence="4" id="KW-0547">Nucleotide-binding</keyword>
<keyword evidence="2" id="KW-0285">Flavoprotein</keyword>
<dbReference type="Gene3D" id="1.10.540.10">
    <property type="entry name" value="Acyl-CoA dehydrogenase/oxidase, N-terminal domain"/>
    <property type="match status" value="1"/>
</dbReference>
<dbReference type="InterPro" id="IPR036250">
    <property type="entry name" value="AcylCo_DH-like_C"/>
</dbReference>
<dbReference type="RefSeq" id="WP_167935596.1">
    <property type="nucleotide sequence ID" value="NZ_JAAVJB010000376.1"/>
</dbReference>
<dbReference type="SUPFAM" id="SSF47203">
    <property type="entry name" value="Acyl-CoA dehydrogenase C-terminal domain-like"/>
    <property type="match status" value="1"/>
</dbReference>
<dbReference type="SUPFAM" id="SSF56645">
    <property type="entry name" value="Acyl-CoA dehydrogenase NM domain-like"/>
    <property type="match status" value="1"/>
</dbReference>
<dbReference type="PANTHER" id="PTHR43884:SF12">
    <property type="entry name" value="ISOVALERYL-COA DEHYDROGENASE, MITOCHONDRIAL-RELATED"/>
    <property type="match status" value="1"/>
</dbReference>
<evidence type="ECO:0000259" key="15">
    <source>
        <dbReference type="Pfam" id="PF02770"/>
    </source>
</evidence>
<dbReference type="InterPro" id="IPR006091">
    <property type="entry name" value="Acyl-CoA_Oxase/DH_mid-dom"/>
</dbReference>
<dbReference type="EMBL" id="JAAVJB010000376">
    <property type="protein sequence ID" value="NJP69132.1"/>
    <property type="molecule type" value="Genomic_DNA"/>
</dbReference>
<gene>
    <name evidence="18" type="ORF">HCJ92_23320</name>
</gene>
<sequence length="446" mass="45332">MTAQRIDSGADPALRGERPEAAAPPPGAAPRRVVVPDGAPTPAEALDTAHELAPRFAARAAGHDAEGTFPTEDFADLRAAGLLGLLVPRRLGGSGASFAEYAAVAEAVATGAGATALVYNMHASVTGALAHTPDALLHELGVGEEVFAARDRALTAAAGGALYGVAMSERGAGSRLSRITTAYRRVGDGFRLTGAKTFVSGAGHADAYLVAARERTDGPGADEPGTPQPSADDAAPARVSYFLVPAGEGVRVEPTWDSLGMRATGSHDLHLDVRLPADALLGGIDGLAVLLAQVMPQWLVASYAAVYVGVARSALAAAAEHATGRGLDTLPLVRARLGRADAATAAAGLVVAEAARRVSEAPGEPGTNRWVWRAKLVAGDTAAEVASSALEAAGTSATRRGHPLERIYRDARCGALQPATSDVCADWLGVAALGGDPENAAGPSRW</sequence>
<evidence type="ECO:0000256" key="1">
    <source>
        <dbReference type="ARBA" id="ARBA00004496"/>
    </source>
</evidence>
<evidence type="ECO:0000256" key="4">
    <source>
        <dbReference type="ARBA" id="ARBA00022741"/>
    </source>
</evidence>
<evidence type="ECO:0000256" key="12">
    <source>
        <dbReference type="ARBA" id="ARBA00048445"/>
    </source>
</evidence>
<evidence type="ECO:0000256" key="8">
    <source>
        <dbReference type="ARBA" id="ARBA00034317"/>
    </source>
</evidence>
<evidence type="ECO:0000256" key="13">
    <source>
        <dbReference type="ARBA" id="ARBA00049456"/>
    </source>
</evidence>
<dbReference type="Gene3D" id="2.40.110.10">
    <property type="entry name" value="Butyryl-CoA Dehydrogenase, subunit A, domain 2"/>
    <property type="match status" value="1"/>
</dbReference>
<dbReference type="PANTHER" id="PTHR43884">
    <property type="entry name" value="ACYL-COA DEHYDROGENASE"/>
    <property type="match status" value="1"/>
</dbReference>
<dbReference type="InterPro" id="IPR046373">
    <property type="entry name" value="Acyl-CoA_Oxase/DH_mid-dom_sf"/>
</dbReference>
<accession>A0ABX1AY22</accession>
<dbReference type="Gene3D" id="1.20.140.10">
    <property type="entry name" value="Butyryl-CoA Dehydrogenase, subunit A, domain 3"/>
    <property type="match status" value="1"/>
</dbReference>
<evidence type="ECO:0000256" key="3">
    <source>
        <dbReference type="ARBA" id="ARBA00022643"/>
    </source>
</evidence>
<dbReference type="Pfam" id="PF02771">
    <property type="entry name" value="Acyl-CoA_dh_N"/>
    <property type="match status" value="1"/>
</dbReference>
<dbReference type="InterPro" id="IPR037069">
    <property type="entry name" value="AcylCoA_DH/ox_N_sf"/>
</dbReference>
<reference evidence="18 19" key="1">
    <citation type="submission" date="2020-03" db="EMBL/GenBank/DDBJ databases">
        <title>Draft genome of Streptomyces sp. ventii, isolated from the Axial Seamount in the Pacific Ocean, and resequencing of the two type strains Streptomyces lonarensis strain NCL 716 and Streptomyces bohaiensis strain 11A07.</title>
        <authorList>
            <person name="Loughran R.M."/>
            <person name="Pfannmuller K.M."/>
            <person name="Wasson B.J."/>
            <person name="Deadmond M.C."/>
            <person name="Paddock B.E."/>
            <person name="Koyack M.J."/>
            <person name="Gallegos D.A."/>
            <person name="Mitchell E.A."/>
            <person name="Ushijima B."/>
            <person name="Saw J.H."/>
            <person name="Mcphail K.L."/>
            <person name="Videau P."/>
        </authorList>
    </citation>
    <scope>NUCLEOTIDE SEQUENCE [LARGE SCALE GENOMIC DNA]</scope>
    <source>
        <strain evidence="19">5675061</strain>
    </source>
</reference>
<dbReference type="EC" id="1.14.14.21" evidence="9"/>